<name>A0AC34RL26_9BILA</name>
<evidence type="ECO:0000313" key="2">
    <source>
        <dbReference type="WBParaSite" id="JU765_v2.g7904.t1"/>
    </source>
</evidence>
<reference evidence="2" key="1">
    <citation type="submission" date="2022-11" db="UniProtKB">
        <authorList>
            <consortium name="WormBaseParasite"/>
        </authorList>
    </citation>
    <scope>IDENTIFICATION</scope>
</reference>
<protein>
    <submittedName>
        <fullName evidence="2">Uncharacterized protein</fullName>
    </submittedName>
</protein>
<organism evidence="1 2">
    <name type="scientific">Panagrolaimus sp. JU765</name>
    <dbReference type="NCBI Taxonomy" id="591449"/>
    <lineage>
        <taxon>Eukaryota</taxon>
        <taxon>Metazoa</taxon>
        <taxon>Ecdysozoa</taxon>
        <taxon>Nematoda</taxon>
        <taxon>Chromadorea</taxon>
        <taxon>Rhabditida</taxon>
        <taxon>Tylenchina</taxon>
        <taxon>Panagrolaimomorpha</taxon>
        <taxon>Panagrolaimoidea</taxon>
        <taxon>Panagrolaimidae</taxon>
        <taxon>Panagrolaimus</taxon>
    </lineage>
</organism>
<dbReference type="WBParaSite" id="JU765_v2.g7904.t1">
    <property type="protein sequence ID" value="JU765_v2.g7904.t1"/>
    <property type="gene ID" value="JU765_v2.g7904"/>
</dbReference>
<evidence type="ECO:0000313" key="1">
    <source>
        <dbReference type="Proteomes" id="UP000887576"/>
    </source>
</evidence>
<sequence>MKKSAIFYFFCLFFVLVKSDVTLTDSNPTKITVPTDELILHIEDKNIGSDELTTVFCFASKDVTTKDEVCGENQCSIRIKFYVYEGINHATLHYLETTDATTSDSVDIKIDNATISPVNSKVDVPCSWDDHGGKYLLVKATNISDRVVLLKNTELSTDTSSKGSSTITLTVSTLEWYIFGIIIGITVLFD</sequence>
<proteinExistence type="predicted"/>
<dbReference type="Proteomes" id="UP000887576">
    <property type="component" value="Unplaced"/>
</dbReference>
<accession>A0AC34RL26</accession>